<dbReference type="GO" id="GO:0140359">
    <property type="term" value="F:ABC-type transporter activity"/>
    <property type="evidence" value="ECO:0007669"/>
    <property type="project" value="InterPro"/>
</dbReference>
<dbReference type="InterPro" id="IPR003593">
    <property type="entry name" value="AAA+_ATPase"/>
</dbReference>
<dbReference type="OrthoDB" id="6500128at2759"/>
<evidence type="ECO:0000256" key="5">
    <source>
        <dbReference type="ARBA" id="ARBA00022741"/>
    </source>
</evidence>
<feature type="transmembrane region" description="Helical" evidence="10">
    <location>
        <begin position="348"/>
        <end position="368"/>
    </location>
</feature>
<keyword evidence="6" id="KW-0067">ATP-binding</keyword>
<dbReference type="PANTHER" id="PTHR24223:SF443">
    <property type="entry name" value="MULTIDRUG-RESISTANCE LIKE PROTEIN 1, ISOFORM I"/>
    <property type="match status" value="1"/>
</dbReference>
<keyword evidence="7 10" id="KW-1133">Transmembrane helix</keyword>
<keyword evidence="5" id="KW-0547">Nucleotide-binding</keyword>
<feature type="transmembrane region" description="Helical" evidence="10">
    <location>
        <begin position="971"/>
        <end position="991"/>
    </location>
</feature>
<dbReference type="InterPro" id="IPR003439">
    <property type="entry name" value="ABC_transporter-like_ATP-bd"/>
</dbReference>
<dbReference type="InterPro" id="IPR050173">
    <property type="entry name" value="ABC_transporter_C-like"/>
</dbReference>
<feature type="transmembrane region" description="Helical" evidence="10">
    <location>
        <begin position="290"/>
        <end position="318"/>
    </location>
</feature>
<dbReference type="PROSITE" id="PS50893">
    <property type="entry name" value="ABC_TRANSPORTER_2"/>
    <property type="match status" value="2"/>
</dbReference>
<evidence type="ECO:0000256" key="10">
    <source>
        <dbReference type="SAM" id="Phobius"/>
    </source>
</evidence>
<sequence>MSSDSLPPLIWTHNHLIPHPHLNAFSAVESNNDDPIKLWIAYLMEYGGFFTLMGVPALIAIPLFFRRMHWLKHHCKPHNYGRTNLIYWPSQIFIAVACLILVSFAVSLVSDGITDGFLPGVLLTLSAWATAIPLNRLEHRYQTRSSNHLFLYYGVTLWECLLALYILSEDNSDNDEFSPFSRFWYMAYFTIAITIAFSFEAYPRSNTRVQRLAREKENLSKYQQANLFSRQVYLFFQDIVSLGASRPLTAEDLVNTTPSRLFSRVNYNRVAARWEENKAHNSAKGKQPSFLFSVLGAYKVDIAVMLAIRMAGYTAVYFPPVLFSELLKFIENYSKAVKTGEEPPALKIGFVISGAMLFFNLASVILLCHSFQIMLDLGTQARAATVALIYRKSLRLSPQARQSSTVGEITNHMAVDAEKWIDAGIYYPMLFSVPELPFRKKIDEIRAKEIKALRGLATIRSLLTIVFSSVTLLMALCTFSVYAYFGGPNMTPGKVSSEVIFVSITLFGILNRPLGLVAHLISRSIGINVAMRRIQKFLLMEEIDSTVVYRYSRQPSGGDQDSNKKEALAVNIENGTFSWEKEVEPVVSNVDDATTPDDERRPLLASAAHVAQPKSSRPTLSNITLRIPDGSLTAIVGRIGQGKSSLLSAIMGELYKRKGIVTVHGDIAYVPQQAWIINATVRENILFGTPFNQEKYDRIIYASGLKPDLEMLTAGDQTEIGERGINLSGGQKQRVSLARAAYQDADIYLLDDPLSAVDAHVDQHLWENLIGPEGMLKDKTRVLVTHGIHHLEHVDQIVLLKDGTISEVGEYRQLMDTREAFYQLINDFSIGKKKKGKKHLIKQHVRDLLHGRKEGKMIGSGEISSATSTYSDSEGEASERNTIVGQEAPGDKEESGELIAEETMQAGRVGWTVLLSYAKAASYRNAIFCIFMFVASQACHLSTNFWLRLWVSESEARESEGLEKFPASYYLNRYGMLVLLYIFLDIIVNYTTEVVCGIRASKILHDRLLTRILRLPMSFFDVTPMGRIANRFSSDMNALDIQLPEEWNDLFAFISIIGGTLIVIAYSTPLFLIAIPPLITLYFWIQNYFIKSSSSLKRLYSVSKSPLYQHFSESLTGVSTIRVMKGLEQQFIKENEHRSDAIINRFNAYNYDNRWLQVRLESLGGLTVFIASTLAVWNAAELDPSLVGLALSYALNMIGFVNYLVRTVSEVQNLLVSVERVDEYSNKPTEAPIETGVHLPPNWPAEGRIVFKGYSARYREGLDLVVKDVSFTVEPTQSVGIVGRTGAGKSSLTLALFRIIEAADSYWARASDPSNTGENLFEDQVEFNGGSIEIDGIDISTLGLKDLRQHLSIIPQDPTLFAGTVRDNLDPFGEHSDKDLWEALERSHLKDHVLSLATGLSFEVAQNGDNFSVGQRSLICLARALLRKTKVLVLDEATAAVDVETDDLIQKTIRKEFKDRTVLTIAHRIKTVMDSDKILVLEKGCVQEYEAPSDLLKRKDSLFYKLAEQAGEL</sequence>
<evidence type="ECO:0000313" key="14">
    <source>
        <dbReference type="Proteomes" id="UP000749646"/>
    </source>
</evidence>
<dbReference type="Proteomes" id="UP000749646">
    <property type="component" value="Unassembled WGS sequence"/>
</dbReference>
<dbReference type="Gene3D" id="3.40.50.300">
    <property type="entry name" value="P-loop containing nucleotide triphosphate hydrolases"/>
    <property type="match status" value="2"/>
</dbReference>
<feature type="region of interest" description="Disordered" evidence="9">
    <location>
        <begin position="862"/>
        <end position="895"/>
    </location>
</feature>
<organism evidence="13 14">
    <name type="scientific">Modicella reniformis</name>
    <dbReference type="NCBI Taxonomy" id="1440133"/>
    <lineage>
        <taxon>Eukaryota</taxon>
        <taxon>Fungi</taxon>
        <taxon>Fungi incertae sedis</taxon>
        <taxon>Mucoromycota</taxon>
        <taxon>Mortierellomycotina</taxon>
        <taxon>Mortierellomycetes</taxon>
        <taxon>Mortierellales</taxon>
        <taxon>Mortierellaceae</taxon>
        <taxon>Modicella</taxon>
    </lineage>
</organism>
<evidence type="ECO:0000256" key="3">
    <source>
        <dbReference type="ARBA" id="ARBA00022692"/>
    </source>
</evidence>
<dbReference type="SMART" id="SM00382">
    <property type="entry name" value="AAA"/>
    <property type="match status" value="2"/>
</dbReference>
<evidence type="ECO:0000256" key="6">
    <source>
        <dbReference type="ARBA" id="ARBA00022840"/>
    </source>
</evidence>
<dbReference type="InterPro" id="IPR027417">
    <property type="entry name" value="P-loop_NTPase"/>
</dbReference>
<dbReference type="PROSITE" id="PS00211">
    <property type="entry name" value="ABC_TRANSPORTER_1"/>
    <property type="match status" value="2"/>
</dbReference>
<comment type="caution">
    <text evidence="13">The sequence shown here is derived from an EMBL/GenBank/DDBJ whole genome shotgun (WGS) entry which is preliminary data.</text>
</comment>
<dbReference type="EMBL" id="JAAAHW010006699">
    <property type="protein sequence ID" value="KAF9956297.1"/>
    <property type="molecule type" value="Genomic_DNA"/>
</dbReference>
<feature type="transmembrane region" description="Helical" evidence="10">
    <location>
        <begin position="149"/>
        <end position="168"/>
    </location>
</feature>
<dbReference type="PROSITE" id="PS50929">
    <property type="entry name" value="ABC_TM1F"/>
    <property type="match status" value="1"/>
</dbReference>
<dbReference type="SUPFAM" id="SSF90123">
    <property type="entry name" value="ABC transporter transmembrane region"/>
    <property type="match status" value="2"/>
</dbReference>
<evidence type="ECO:0000256" key="8">
    <source>
        <dbReference type="ARBA" id="ARBA00023136"/>
    </source>
</evidence>
<dbReference type="InterPro" id="IPR017871">
    <property type="entry name" value="ABC_transporter-like_CS"/>
</dbReference>
<dbReference type="Gene3D" id="1.20.1560.10">
    <property type="entry name" value="ABC transporter type 1, transmembrane domain"/>
    <property type="match status" value="3"/>
</dbReference>
<feature type="compositionally biased region" description="Polar residues" evidence="9">
    <location>
        <begin position="862"/>
        <end position="872"/>
    </location>
</feature>
<dbReference type="GO" id="GO:0005524">
    <property type="term" value="F:ATP binding"/>
    <property type="evidence" value="ECO:0007669"/>
    <property type="project" value="UniProtKB-KW"/>
</dbReference>
<keyword evidence="4" id="KW-0677">Repeat</keyword>
<gene>
    <name evidence="13" type="ORF">BGZ65_002844</name>
</gene>
<protein>
    <submittedName>
        <fullName evidence="13">Uncharacterized protein</fullName>
    </submittedName>
</protein>
<feature type="transmembrane region" description="Helical" evidence="10">
    <location>
        <begin position="39"/>
        <end position="65"/>
    </location>
</feature>
<keyword evidence="14" id="KW-1185">Reference proteome</keyword>
<evidence type="ECO:0000259" key="11">
    <source>
        <dbReference type="PROSITE" id="PS50893"/>
    </source>
</evidence>
<dbReference type="FunFam" id="1.20.1560.10:FF:000010">
    <property type="entry name" value="Multidrug resistance-associated ABC transporter"/>
    <property type="match status" value="1"/>
</dbReference>
<dbReference type="SUPFAM" id="SSF52540">
    <property type="entry name" value="P-loop containing nucleoside triphosphate hydrolases"/>
    <property type="match status" value="2"/>
</dbReference>
<dbReference type="CDD" id="cd03244">
    <property type="entry name" value="ABCC_MRP_domain2"/>
    <property type="match status" value="1"/>
</dbReference>
<keyword evidence="8 10" id="KW-0472">Membrane</keyword>
<evidence type="ECO:0000256" key="7">
    <source>
        <dbReference type="ARBA" id="ARBA00022989"/>
    </source>
</evidence>
<comment type="subcellular location">
    <subcellularLocation>
        <location evidence="1">Vacuole membrane</location>
        <topology evidence="1">Multi-pass membrane protein</topology>
    </subcellularLocation>
</comment>
<feature type="transmembrane region" description="Helical" evidence="10">
    <location>
        <begin position="926"/>
        <end position="951"/>
    </location>
</feature>
<dbReference type="CDD" id="cd18579">
    <property type="entry name" value="ABC_6TM_ABCC_D1"/>
    <property type="match status" value="1"/>
</dbReference>
<feature type="transmembrane region" description="Helical" evidence="10">
    <location>
        <begin position="183"/>
        <end position="202"/>
    </location>
</feature>
<feature type="domain" description="ABC transporter" evidence="11">
    <location>
        <begin position="1251"/>
        <end position="1508"/>
    </location>
</feature>
<name>A0A9P6LZT0_9FUNG</name>
<feature type="transmembrane region" description="Helical" evidence="10">
    <location>
        <begin position="85"/>
        <end position="110"/>
    </location>
</feature>
<dbReference type="InterPro" id="IPR011527">
    <property type="entry name" value="ABC1_TM_dom"/>
</dbReference>
<dbReference type="InterPro" id="IPR036640">
    <property type="entry name" value="ABC1_TM_sf"/>
</dbReference>
<dbReference type="FunFam" id="3.40.50.300:FF:000997">
    <property type="entry name" value="Multidrug resistance-associated protein 1"/>
    <property type="match status" value="1"/>
</dbReference>
<accession>A0A9P6LZT0</accession>
<evidence type="ECO:0000259" key="12">
    <source>
        <dbReference type="PROSITE" id="PS50929"/>
    </source>
</evidence>
<dbReference type="GO" id="GO:0016020">
    <property type="term" value="C:membrane"/>
    <property type="evidence" value="ECO:0007669"/>
    <property type="project" value="UniProtKB-SubCell"/>
</dbReference>
<keyword evidence="2" id="KW-0813">Transport</keyword>
<evidence type="ECO:0000256" key="2">
    <source>
        <dbReference type="ARBA" id="ARBA00022448"/>
    </source>
</evidence>
<dbReference type="CDD" id="cd18603">
    <property type="entry name" value="ABC_6TM_MRP1_2_3_6_D2_like"/>
    <property type="match status" value="1"/>
</dbReference>
<proteinExistence type="predicted"/>
<dbReference type="FunFam" id="3.40.50.300:FF:000163">
    <property type="entry name" value="Multidrug resistance-associated protein member 4"/>
    <property type="match status" value="1"/>
</dbReference>
<evidence type="ECO:0000256" key="9">
    <source>
        <dbReference type="SAM" id="MobiDB-lite"/>
    </source>
</evidence>
<evidence type="ECO:0000313" key="13">
    <source>
        <dbReference type="EMBL" id="KAF9956297.1"/>
    </source>
</evidence>
<dbReference type="CDD" id="cd03250">
    <property type="entry name" value="ABCC_MRP_domain1"/>
    <property type="match status" value="1"/>
</dbReference>
<evidence type="ECO:0000256" key="4">
    <source>
        <dbReference type="ARBA" id="ARBA00022737"/>
    </source>
</evidence>
<reference evidence="13" key="1">
    <citation type="journal article" date="2020" name="Fungal Divers.">
        <title>Resolving the Mortierellaceae phylogeny through synthesis of multi-gene phylogenetics and phylogenomics.</title>
        <authorList>
            <person name="Vandepol N."/>
            <person name="Liber J."/>
            <person name="Desiro A."/>
            <person name="Na H."/>
            <person name="Kennedy M."/>
            <person name="Barry K."/>
            <person name="Grigoriev I.V."/>
            <person name="Miller A.N."/>
            <person name="O'Donnell K."/>
            <person name="Stajich J.E."/>
            <person name="Bonito G."/>
        </authorList>
    </citation>
    <scope>NUCLEOTIDE SEQUENCE</scope>
    <source>
        <strain evidence="13">MES-2147</strain>
    </source>
</reference>
<feature type="domain" description="ABC transmembrane type-1" evidence="12">
    <location>
        <begin position="927"/>
        <end position="1213"/>
    </location>
</feature>
<keyword evidence="3 10" id="KW-0812">Transmembrane</keyword>
<feature type="transmembrane region" description="Helical" evidence="10">
    <location>
        <begin position="462"/>
        <end position="485"/>
    </location>
</feature>
<evidence type="ECO:0000256" key="1">
    <source>
        <dbReference type="ARBA" id="ARBA00004128"/>
    </source>
</evidence>
<feature type="transmembrane region" description="Helical" evidence="10">
    <location>
        <begin position="500"/>
        <end position="522"/>
    </location>
</feature>
<feature type="transmembrane region" description="Helical" evidence="10">
    <location>
        <begin position="116"/>
        <end position="137"/>
    </location>
</feature>
<dbReference type="InterPro" id="IPR044746">
    <property type="entry name" value="ABCC_6TM_D1"/>
</dbReference>
<feature type="transmembrane region" description="Helical" evidence="10">
    <location>
        <begin position="1050"/>
        <end position="1083"/>
    </location>
</feature>
<dbReference type="PANTHER" id="PTHR24223">
    <property type="entry name" value="ATP-BINDING CASSETTE SUB-FAMILY C"/>
    <property type="match status" value="1"/>
</dbReference>
<dbReference type="GO" id="GO:0016887">
    <property type="term" value="F:ATP hydrolysis activity"/>
    <property type="evidence" value="ECO:0007669"/>
    <property type="project" value="InterPro"/>
</dbReference>
<dbReference type="Pfam" id="PF00005">
    <property type="entry name" value="ABC_tran"/>
    <property type="match status" value="2"/>
</dbReference>
<feature type="domain" description="ABC transporter" evidence="11">
    <location>
        <begin position="605"/>
        <end position="827"/>
    </location>
</feature>
<dbReference type="Pfam" id="PF00664">
    <property type="entry name" value="ABC_membrane"/>
    <property type="match status" value="2"/>
</dbReference>